<evidence type="ECO:0000313" key="6">
    <source>
        <dbReference type="Proteomes" id="UP000799537"/>
    </source>
</evidence>
<name>A0A6A6CXC7_ZASCE</name>
<dbReference type="GeneID" id="54557585"/>
<keyword evidence="3" id="KW-0732">Signal</keyword>
<evidence type="ECO:0000256" key="2">
    <source>
        <dbReference type="PIRSR" id="PIRSR601461-1"/>
    </source>
</evidence>
<dbReference type="GO" id="GO:0004190">
    <property type="term" value="F:aspartic-type endopeptidase activity"/>
    <property type="evidence" value="ECO:0007669"/>
    <property type="project" value="InterPro"/>
</dbReference>
<feature type="active site" evidence="2">
    <location>
        <position position="60"/>
    </location>
</feature>
<dbReference type="Proteomes" id="UP000799537">
    <property type="component" value="Unassembled WGS sequence"/>
</dbReference>
<keyword evidence="6" id="KW-1185">Reference proteome</keyword>
<proteinExistence type="inferred from homology"/>
<dbReference type="GO" id="GO:0006508">
    <property type="term" value="P:proteolysis"/>
    <property type="evidence" value="ECO:0007669"/>
    <property type="project" value="InterPro"/>
</dbReference>
<dbReference type="AlphaFoldDB" id="A0A6A6CXC7"/>
<evidence type="ECO:0000259" key="4">
    <source>
        <dbReference type="PROSITE" id="PS51767"/>
    </source>
</evidence>
<dbReference type="Pfam" id="PF00026">
    <property type="entry name" value="Asp"/>
    <property type="match status" value="1"/>
</dbReference>
<evidence type="ECO:0000256" key="1">
    <source>
        <dbReference type="ARBA" id="ARBA00007447"/>
    </source>
</evidence>
<evidence type="ECO:0000313" key="5">
    <source>
        <dbReference type="EMBL" id="KAF2171771.1"/>
    </source>
</evidence>
<comment type="similarity">
    <text evidence="1">Belongs to the peptidase A1 family.</text>
</comment>
<dbReference type="InterPro" id="IPR034164">
    <property type="entry name" value="Pepsin-like_dom"/>
</dbReference>
<dbReference type="Gene3D" id="2.40.70.10">
    <property type="entry name" value="Acid Proteases"/>
    <property type="match status" value="2"/>
</dbReference>
<dbReference type="RefSeq" id="XP_033672660.1">
    <property type="nucleotide sequence ID" value="XM_033804313.1"/>
</dbReference>
<dbReference type="PANTHER" id="PTHR47966">
    <property type="entry name" value="BETA-SITE APP-CLEAVING ENZYME, ISOFORM A-RELATED"/>
    <property type="match status" value="1"/>
</dbReference>
<dbReference type="CDD" id="cd05471">
    <property type="entry name" value="pepsin_like"/>
    <property type="match status" value="1"/>
</dbReference>
<feature type="domain" description="Peptidase A1" evidence="4">
    <location>
        <begin position="44"/>
        <end position="373"/>
    </location>
</feature>
<gene>
    <name evidence="5" type="ORF">M409DRAFT_18005</name>
</gene>
<evidence type="ECO:0000256" key="3">
    <source>
        <dbReference type="SAM" id="SignalP"/>
    </source>
</evidence>
<protein>
    <recommendedName>
        <fullName evidence="4">Peptidase A1 domain-containing protein</fullName>
    </recommendedName>
</protein>
<accession>A0A6A6CXC7</accession>
<dbReference type="InterPro" id="IPR001461">
    <property type="entry name" value="Aspartic_peptidase_A1"/>
</dbReference>
<dbReference type="SUPFAM" id="SSF50630">
    <property type="entry name" value="Acid proteases"/>
    <property type="match status" value="1"/>
</dbReference>
<feature type="chain" id="PRO_5025418822" description="Peptidase A1 domain-containing protein" evidence="3">
    <location>
        <begin position="18"/>
        <end position="379"/>
    </location>
</feature>
<dbReference type="PRINTS" id="PR00792">
    <property type="entry name" value="PEPSIN"/>
</dbReference>
<dbReference type="InterPro" id="IPR021109">
    <property type="entry name" value="Peptidase_aspartic_dom_sf"/>
</dbReference>
<organism evidence="5 6">
    <name type="scientific">Zasmidium cellare ATCC 36951</name>
    <dbReference type="NCBI Taxonomy" id="1080233"/>
    <lineage>
        <taxon>Eukaryota</taxon>
        <taxon>Fungi</taxon>
        <taxon>Dikarya</taxon>
        <taxon>Ascomycota</taxon>
        <taxon>Pezizomycotina</taxon>
        <taxon>Dothideomycetes</taxon>
        <taxon>Dothideomycetidae</taxon>
        <taxon>Mycosphaerellales</taxon>
        <taxon>Mycosphaerellaceae</taxon>
        <taxon>Zasmidium</taxon>
    </lineage>
</organism>
<dbReference type="OrthoDB" id="15189at2759"/>
<sequence>MSLHTLTLALLLGAVSATSPSSPSNRKAYTAPLKHISFEGLPEYALDVQLGNKSYPLLFDLGSPVQWLVGSSFQCFDASNKSLPQSQCKFAATFPGNFSEGMRSGPGANFSIGYLDPNGPGRAQGVFGFEALSIAGLSVDHQQLGRVDTVANIQGANGAISGILGVGGSDIANQTLFFFEAARKGLVDPIMSVMLQRQSACSAGEVVFGGLPHTYQGQEGFTTVPFVTKSGSWQTYRFHLDAVKVGDEVFPEQGNATAGIDSGLPLILVANETAARINAQFSPPAQFDPHAVFYAKQWKVDCDAKTPDFAATINGTDFRMNALDQIITFEDDPHACYSVFTNTSVSSTTLLGNAFLRNVLLAIDVEKHELHWAPHVDYH</sequence>
<dbReference type="GO" id="GO:0000324">
    <property type="term" value="C:fungal-type vacuole"/>
    <property type="evidence" value="ECO:0007669"/>
    <property type="project" value="TreeGrafter"/>
</dbReference>
<dbReference type="EMBL" id="ML993582">
    <property type="protein sequence ID" value="KAF2171771.1"/>
    <property type="molecule type" value="Genomic_DNA"/>
</dbReference>
<dbReference type="InterPro" id="IPR033121">
    <property type="entry name" value="PEPTIDASE_A1"/>
</dbReference>
<feature type="signal peptide" evidence="3">
    <location>
        <begin position="1"/>
        <end position="17"/>
    </location>
</feature>
<feature type="active site" evidence="2">
    <location>
        <position position="261"/>
    </location>
</feature>
<dbReference type="PROSITE" id="PS51767">
    <property type="entry name" value="PEPTIDASE_A1"/>
    <property type="match status" value="1"/>
</dbReference>
<reference evidence="5" key="1">
    <citation type="journal article" date="2020" name="Stud. Mycol.">
        <title>101 Dothideomycetes genomes: a test case for predicting lifestyles and emergence of pathogens.</title>
        <authorList>
            <person name="Haridas S."/>
            <person name="Albert R."/>
            <person name="Binder M."/>
            <person name="Bloem J."/>
            <person name="Labutti K."/>
            <person name="Salamov A."/>
            <person name="Andreopoulos B."/>
            <person name="Baker S."/>
            <person name="Barry K."/>
            <person name="Bills G."/>
            <person name="Bluhm B."/>
            <person name="Cannon C."/>
            <person name="Castanera R."/>
            <person name="Culley D."/>
            <person name="Daum C."/>
            <person name="Ezra D."/>
            <person name="Gonzalez J."/>
            <person name="Henrissat B."/>
            <person name="Kuo A."/>
            <person name="Liang C."/>
            <person name="Lipzen A."/>
            <person name="Lutzoni F."/>
            <person name="Magnuson J."/>
            <person name="Mondo S."/>
            <person name="Nolan M."/>
            <person name="Ohm R."/>
            <person name="Pangilinan J."/>
            <person name="Park H.-J."/>
            <person name="Ramirez L."/>
            <person name="Alfaro M."/>
            <person name="Sun H."/>
            <person name="Tritt A."/>
            <person name="Yoshinaga Y."/>
            <person name="Zwiers L.-H."/>
            <person name="Turgeon B."/>
            <person name="Goodwin S."/>
            <person name="Spatafora J."/>
            <person name="Crous P."/>
            <person name="Grigoriev I."/>
        </authorList>
    </citation>
    <scope>NUCLEOTIDE SEQUENCE</scope>
    <source>
        <strain evidence="5">ATCC 36951</strain>
    </source>
</reference>
<dbReference type="PANTHER" id="PTHR47966:SF47">
    <property type="entry name" value="ENDOPEPTIDASE, PUTATIVE (AFU_ORTHOLOGUE AFUA_3G01220)-RELATED"/>
    <property type="match status" value="1"/>
</dbReference>